<dbReference type="Proteomes" id="UP000799753">
    <property type="component" value="Unassembled WGS sequence"/>
</dbReference>
<reference evidence="1" key="1">
    <citation type="journal article" date="2020" name="Stud. Mycol.">
        <title>101 Dothideomycetes genomes: a test case for predicting lifestyles and emergence of pathogens.</title>
        <authorList>
            <person name="Haridas S."/>
            <person name="Albert R."/>
            <person name="Binder M."/>
            <person name="Bloem J."/>
            <person name="Labutti K."/>
            <person name="Salamov A."/>
            <person name="Andreopoulos B."/>
            <person name="Baker S."/>
            <person name="Barry K."/>
            <person name="Bills G."/>
            <person name="Bluhm B."/>
            <person name="Cannon C."/>
            <person name="Castanera R."/>
            <person name="Culley D."/>
            <person name="Daum C."/>
            <person name="Ezra D."/>
            <person name="Gonzalez J."/>
            <person name="Henrissat B."/>
            <person name="Kuo A."/>
            <person name="Liang C."/>
            <person name="Lipzen A."/>
            <person name="Lutzoni F."/>
            <person name="Magnuson J."/>
            <person name="Mondo S."/>
            <person name="Nolan M."/>
            <person name="Ohm R."/>
            <person name="Pangilinan J."/>
            <person name="Park H.-J."/>
            <person name="Ramirez L."/>
            <person name="Alfaro M."/>
            <person name="Sun H."/>
            <person name="Tritt A."/>
            <person name="Yoshinaga Y."/>
            <person name="Zwiers L.-H."/>
            <person name="Turgeon B."/>
            <person name="Goodwin S."/>
            <person name="Spatafora J."/>
            <person name="Crous P."/>
            <person name="Grigoriev I."/>
        </authorList>
    </citation>
    <scope>NUCLEOTIDE SEQUENCE</scope>
    <source>
        <strain evidence="1">CBS 473.64</strain>
    </source>
</reference>
<protein>
    <submittedName>
        <fullName evidence="1">Uncharacterized protein</fullName>
    </submittedName>
</protein>
<evidence type="ECO:0000313" key="2">
    <source>
        <dbReference type="Proteomes" id="UP000799753"/>
    </source>
</evidence>
<sequence length="170" mass="19107">MQPAPTLTLLLGQFPKSSCWASSLHAECVQPISPRLKLVLCAFLSVRADRGTLPRLECEEGAVSFSWRLYSTTLDSRRHCDQRWFQSVISSYQARRTYDCAGFSLRRYTTQLYTYISVSAWVVGEKQQLAGHGFFIRSWACPVASAPAIADRGSCRNQGTDGRHDRGHNT</sequence>
<gene>
    <name evidence="1" type="ORF">P280DRAFT_51066</name>
</gene>
<dbReference type="EMBL" id="MU006786">
    <property type="protein sequence ID" value="KAF2639853.1"/>
    <property type="molecule type" value="Genomic_DNA"/>
</dbReference>
<accession>A0A6A6RZG7</accession>
<dbReference type="AlphaFoldDB" id="A0A6A6RZG7"/>
<evidence type="ECO:0000313" key="1">
    <source>
        <dbReference type="EMBL" id="KAF2639853.1"/>
    </source>
</evidence>
<proteinExistence type="predicted"/>
<organism evidence="1 2">
    <name type="scientific">Massarina eburnea CBS 473.64</name>
    <dbReference type="NCBI Taxonomy" id="1395130"/>
    <lineage>
        <taxon>Eukaryota</taxon>
        <taxon>Fungi</taxon>
        <taxon>Dikarya</taxon>
        <taxon>Ascomycota</taxon>
        <taxon>Pezizomycotina</taxon>
        <taxon>Dothideomycetes</taxon>
        <taxon>Pleosporomycetidae</taxon>
        <taxon>Pleosporales</taxon>
        <taxon>Massarineae</taxon>
        <taxon>Massarinaceae</taxon>
        <taxon>Massarina</taxon>
    </lineage>
</organism>
<name>A0A6A6RZG7_9PLEO</name>
<keyword evidence="2" id="KW-1185">Reference proteome</keyword>